<dbReference type="PANTHER" id="PTHR38430:SF1">
    <property type="entry name" value="PROTEIN-ARGININE KINASE ACTIVATOR PROTEIN"/>
    <property type="match status" value="1"/>
</dbReference>
<keyword evidence="2" id="KW-0418">Kinase</keyword>
<accession>A0A7W8G8I6</accession>
<dbReference type="PANTHER" id="PTHR38430">
    <property type="entry name" value="PROTEIN-ARGININE KINASE ACTIVATOR PROTEIN"/>
    <property type="match status" value="1"/>
</dbReference>
<organism evidence="2 3">
    <name type="scientific">Treponema ruminis</name>
    <dbReference type="NCBI Taxonomy" id="744515"/>
    <lineage>
        <taxon>Bacteria</taxon>
        <taxon>Pseudomonadati</taxon>
        <taxon>Spirochaetota</taxon>
        <taxon>Spirochaetia</taxon>
        <taxon>Spirochaetales</taxon>
        <taxon>Treponemataceae</taxon>
        <taxon>Treponema</taxon>
    </lineage>
</organism>
<dbReference type="AlphaFoldDB" id="A0A7W8G8I6"/>
<dbReference type="GO" id="GO:1990169">
    <property type="term" value="P:stress response to copper ion"/>
    <property type="evidence" value="ECO:0007669"/>
    <property type="project" value="TreeGrafter"/>
</dbReference>
<name>A0A7W8G8I6_9SPIR</name>
<feature type="domain" description="UVR" evidence="1">
    <location>
        <begin position="135"/>
        <end position="163"/>
    </location>
</feature>
<dbReference type="GO" id="GO:0005507">
    <property type="term" value="F:copper ion binding"/>
    <property type="evidence" value="ECO:0007669"/>
    <property type="project" value="TreeGrafter"/>
</dbReference>
<evidence type="ECO:0000259" key="1">
    <source>
        <dbReference type="Pfam" id="PF02151"/>
    </source>
</evidence>
<evidence type="ECO:0000313" key="2">
    <source>
        <dbReference type="EMBL" id="MBB5225715.1"/>
    </source>
</evidence>
<dbReference type="Pfam" id="PF02151">
    <property type="entry name" value="UVR"/>
    <property type="match status" value="1"/>
</dbReference>
<reference evidence="2 3" key="1">
    <citation type="submission" date="2020-08" db="EMBL/GenBank/DDBJ databases">
        <title>Genomic Encyclopedia of Type Strains, Phase IV (KMG-IV): sequencing the most valuable type-strain genomes for metagenomic binning, comparative biology and taxonomic classification.</title>
        <authorList>
            <person name="Goeker M."/>
        </authorList>
    </citation>
    <scope>NUCLEOTIDE SEQUENCE [LARGE SCALE GENOMIC DNA]</scope>
    <source>
        <strain evidence="2 3">DSM 103462</strain>
    </source>
</reference>
<dbReference type="GO" id="GO:0046870">
    <property type="term" value="F:cadmium ion binding"/>
    <property type="evidence" value="ECO:0007669"/>
    <property type="project" value="TreeGrafter"/>
</dbReference>
<dbReference type="RefSeq" id="WP_184658264.1">
    <property type="nucleotide sequence ID" value="NZ_CP031518.1"/>
</dbReference>
<dbReference type="Proteomes" id="UP000518887">
    <property type="component" value="Unassembled WGS sequence"/>
</dbReference>
<keyword evidence="3" id="KW-1185">Reference proteome</keyword>
<dbReference type="GO" id="GO:0008270">
    <property type="term" value="F:zinc ion binding"/>
    <property type="evidence" value="ECO:0007669"/>
    <property type="project" value="TreeGrafter"/>
</dbReference>
<gene>
    <name evidence="2" type="ORF">HNP76_001072</name>
</gene>
<dbReference type="GO" id="GO:0016301">
    <property type="term" value="F:kinase activity"/>
    <property type="evidence" value="ECO:0007669"/>
    <property type="project" value="UniProtKB-KW"/>
</dbReference>
<dbReference type="EMBL" id="JACHFQ010000003">
    <property type="protein sequence ID" value="MBB5225715.1"/>
    <property type="molecule type" value="Genomic_DNA"/>
</dbReference>
<protein>
    <submittedName>
        <fullName evidence="2">Protein arginine kinase activator</fullName>
    </submittedName>
</protein>
<keyword evidence="2" id="KW-0808">Transferase</keyword>
<dbReference type="PIRSF" id="PIRSF015034">
    <property type="entry name" value="YacH"/>
    <property type="match status" value="1"/>
</dbReference>
<comment type="caution">
    <text evidence="2">The sequence shown here is derived from an EMBL/GenBank/DDBJ whole genome shotgun (WGS) entry which is preliminary data.</text>
</comment>
<dbReference type="InterPro" id="IPR001943">
    <property type="entry name" value="UVR_dom"/>
</dbReference>
<proteinExistence type="predicted"/>
<dbReference type="InterPro" id="IPR025542">
    <property type="entry name" value="YacH"/>
</dbReference>
<dbReference type="GO" id="GO:0050897">
    <property type="term" value="F:cobalt ion binding"/>
    <property type="evidence" value="ECO:0007669"/>
    <property type="project" value="TreeGrafter"/>
</dbReference>
<evidence type="ECO:0000313" key="3">
    <source>
        <dbReference type="Proteomes" id="UP000518887"/>
    </source>
</evidence>
<dbReference type="GO" id="GO:1990170">
    <property type="term" value="P:stress response to cadmium ion"/>
    <property type="evidence" value="ECO:0007669"/>
    <property type="project" value="TreeGrafter"/>
</dbReference>
<sequence length="171" mass="19209">MLCDLCGENEAVLFIEQSNENTKRKLNLCFECAREHGISPDSKTIGRSLAVLFDSILGRAKNRQKEADNRLCPVCGISINEITMTKTAGCPECYSIFKKEINDVFTKIGVLPPYKGTLPKRLKNFRSVLTDRIVIQAKLEESLKREDYEKAAVYRDYLKALEKSPVAGGES</sequence>